<name>A0AA36IAQ8_9DINO</name>
<feature type="transmembrane region" description="Helical" evidence="1">
    <location>
        <begin position="171"/>
        <end position="192"/>
    </location>
</feature>
<dbReference type="Proteomes" id="UP001178507">
    <property type="component" value="Unassembled WGS sequence"/>
</dbReference>
<evidence type="ECO:0000313" key="2">
    <source>
        <dbReference type="EMBL" id="CAJ1384268.1"/>
    </source>
</evidence>
<comment type="caution">
    <text evidence="2">The sequence shown here is derived from an EMBL/GenBank/DDBJ whole genome shotgun (WGS) entry which is preliminary data.</text>
</comment>
<feature type="non-terminal residue" evidence="2">
    <location>
        <position position="1"/>
    </location>
</feature>
<evidence type="ECO:0000256" key="1">
    <source>
        <dbReference type="SAM" id="Phobius"/>
    </source>
</evidence>
<evidence type="ECO:0000313" key="3">
    <source>
        <dbReference type="Proteomes" id="UP001178507"/>
    </source>
</evidence>
<accession>A0AA36IAQ8</accession>
<sequence>ITMMIFEMNQRPSNPDLTAAKEQLIFPDTGTTKDAQHSLCANVAREDGGRTQGFVLSALDVADAFLTEAGDEISFLKRKHLLTVEGNILMTPHVKHFDKYCVNRLYSAMDSRGSKKPMQQMIKLFMISQMVSMTDALSTGDGDIEPNTTRPFASLQIHDFTGATPDFFLEYYVIFSLIFTTVVISVWTFSWLSKCIKSARRLMMFAWQIHHAEPDGAQHTGSVRDVQEQVSADKAVRRRSSAAPAATYWKATKFPLIEFLLRQHAQEELESCFVTRYGRFYHRLGCKWLQNHAATEILLSDLQQRHLARCRTCHSCTETNLPSSSGLIG</sequence>
<dbReference type="AlphaFoldDB" id="A0AA36IAQ8"/>
<keyword evidence="1" id="KW-0472">Membrane</keyword>
<keyword evidence="1" id="KW-1133">Transmembrane helix</keyword>
<reference evidence="2" key="1">
    <citation type="submission" date="2023-08" db="EMBL/GenBank/DDBJ databases">
        <authorList>
            <person name="Chen Y."/>
            <person name="Shah S."/>
            <person name="Dougan E. K."/>
            <person name="Thang M."/>
            <person name="Chan C."/>
        </authorList>
    </citation>
    <scope>NUCLEOTIDE SEQUENCE</scope>
</reference>
<organism evidence="2 3">
    <name type="scientific">Effrenium voratum</name>
    <dbReference type="NCBI Taxonomy" id="2562239"/>
    <lineage>
        <taxon>Eukaryota</taxon>
        <taxon>Sar</taxon>
        <taxon>Alveolata</taxon>
        <taxon>Dinophyceae</taxon>
        <taxon>Suessiales</taxon>
        <taxon>Symbiodiniaceae</taxon>
        <taxon>Effrenium</taxon>
    </lineage>
</organism>
<gene>
    <name evidence="2" type="ORF">EVOR1521_LOCUS11172</name>
</gene>
<dbReference type="EMBL" id="CAUJNA010001107">
    <property type="protein sequence ID" value="CAJ1384268.1"/>
    <property type="molecule type" value="Genomic_DNA"/>
</dbReference>
<protein>
    <submittedName>
        <fullName evidence="2">Uncharacterized protein</fullName>
    </submittedName>
</protein>
<keyword evidence="3" id="KW-1185">Reference proteome</keyword>
<proteinExistence type="predicted"/>
<keyword evidence="1" id="KW-0812">Transmembrane</keyword>